<dbReference type="EMBL" id="MQUC01000003">
    <property type="protein sequence ID" value="PRP66324.1"/>
    <property type="molecule type" value="Genomic_DNA"/>
</dbReference>
<evidence type="ECO:0000313" key="3">
    <source>
        <dbReference type="Proteomes" id="UP000239532"/>
    </source>
</evidence>
<keyword evidence="3" id="KW-1185">Reference proteome</keyword>
<evidence type="ECO:0000256" key="1">
    <source>
        <dbReference type="SAM" id="Phobius"/>
    </source>
</evidence>
<keyword evidence="1" id="KW-0812">Transmembrane</keyword>
<reference evidence="2 3" key="1">
    <citation type="submission" date="2016-11" db="EMBL/GenBank/DDBJ databases">
        <title>Trade-off between light-utilization and light-protection in marine flavobacteria.</title>
        <authorList>
            <person name="Kumagai Y."/>
        </authorList>
    </citation>
    <scope>NUCLEOTIDE SEQUENCE [LARGE SCALE GENOMIC DNA]</scope>
    <source>
        <strain evidence="2 3">JCM 17109</strain>
    </source>
</reference>
<dbReference type="RefSeq" id="WP_105982162.1">
    <property type="nucleotide sequence ID" value="NZ_MQUC01000003.1"/>
</dbReference>
<dbReference type="AlphaFoldDB" id="A0A2S9WS65"/>
<feature type="transmembrane region" description="Helical" evidence="1">
    <location>
        <begin position="12"/>
        <end position="34"/>
    </location>
</feature>
<dbReference type="PANTHER" id="PTHR34219:SF3">
    <property type="entry name" value="BLL7967 PROTEIN"/>
    <property type="match status" value="1"/>
</dbReference>
<protein>
    <submittedName>
        <fullName evidence="2">Sulfite reductase</fullName>
    </submittedName>
</protein>
<dbReference type="InterPro" id="IPR005625">
    <property type="entry name" value="PepSY-ass_TM"/>
</dbReference>
<dbReference type="Proteomes" id="UP000239532">
    <property type="component" value="Unassembled WGS sequence"/>
</dbReference>
<name>A0A2S9WS65_9FLAO</name>
<dbReference type="OrthoDB" id="111691at2"/>
<evidence type="ECO:0000313" key="2">
    <source>
        <dbReference type="EMBL" id="PRP66324.1"/>
    </source>
</evidence>
<feature type="transmembrane region" description="Helical" evidence="1">
    <location>
        <begin position="141"/>
        <end position="161"/>
    </location>
</feature>
<keyword evidence="1" id="KW-1133">Transmembrane helix</keyword>
<comment type="caution">
    <text evidence="2">The sequence shown here is derived from an EMBL/GenBank/DDBJ whole genome shotgun (WGS) entry which is preliminary data.</text>
</comment>
<sequence length="410" mass="47019">MTFKQIIRSIHKILGLASGTAVFIVAITGALWAFKDEVKALSDDYKYVTVRDQPVLTPTMVKELAAEMYPGKSLHGTVYNEPGESIEAIFYQESPLFYRSIFLNPYTGKLLHTEDHLTGFFAWVLDGHMHLWLPDKIGEQVVGVAILIFLIMLISGIILWWPKRRKGLKQRLSFQWKDTTRWKRKNFDLHSIGGFYICVFALIFAVSGLAMSYDWFQAGIYKILGGEKEVTFMIPDSPYEFSNKGNVQPIDRLLPQLWEQYPEADNFEIHYPHAPTSSIYVEVSNTDGVYYDSDYLFFDQTTLAPITSKTIYSTYKDLELSDKILRMNFDIHVGAIAGLPGKILAFLLSILIASLPVTGFLIYWESSKRKAKGGSKCFFEIIAKWNYLMCPERPVNRLFLMLYCESKVFN</sequence>
<feature type="transmembrane region" description="Helical" evidence="1">
    <location>
        <begin position="343"/>
        <end position="364"/>
    </location>
</feature>
<organism evidence="2 3">
    <name type="scientific">Nonlabens agnitus</name>
    <dbReference type="NCBI Taxonomy" id="870484"/>
    <lineage>
        <taxon>Bacteria</taxon>
        <taxon>Pseudomonadati</taxon>
        <taxon>Bacteroidota</taxon>
        <taxon>Flavobacteriia</taxon>
        <taxon>Flavobacteriales</taxon>
        <taxon>Flavobacteriaceae</taxon>
        <taxon>Nonlabens</taxon>
    </lineage>
</organism>
<accession>A0A2S9WS65</accession>
<gene>
    <name evidence="2" type="ORF">BST86_04075</name>
</gene>
<dbReference type="PANTHER" id="PTHR34219">
    <property type="entry name" value="IRON-REGULATED INNER MEMBRANE PROTEIN-RELATED"/>
    <property type="match status" value="1"/>
</dbReference>
<keyword evidence="1" id="KW-0472">Membrane</keyword>
<proteinExistence type="predicted"/>
<dbReference type="Pfam" id="PF03929">
    <property type="entry name" value="PepSY_TM"/>
    <property type="match status" value="1"/>
</dbReference>
<feature type="transmembrane region" description="Helical" evidence="1">
    <location>
        <begin position="193"/>
        <end position="213"/>
    </location>
</feature>